<dbReference type="EMBL" id="RBKS01000001">
    <property type="protein sequence ID" value="RKR74740.1"/>
    <property type="molecule type" value="Genomic_DNA"/>
</dbReference>
<proteinExistence type="inferred from homology"/>
<keyword evidence="4 7" id="KW-0808">Transferase</keyword>
<dbReference type="GO" id="GO:0032259">
    <property type="term" value="P:methylation"/>
    <property type="evidence" value="ECO:0007669"/>
    <property type="project" value="UniProtKB-KW"/>
</dbReference>
<dbReference type="PANTHER" id="PTHR43619">
    <property type="entry name" value="S-ADENOSYL-L-METHIONINE-DEPENDENT METHYLTRANSFERASE YKTD-RELATED"/>
    <property type="match status" value="1"/>
</dbReference>
<keyword evidence="5 6" id="KW-0949">S-adenosyl-L-methionine</keyword>
<organism evidence="7 8">
    <name type="scientific">Frondihabitans australicus</name>
    <dbReference type="NCBI Taxonomy" id="386892"/>
    <lineage>
        <taxon>Bacteria</taxon>
        <taxon>Bacillati</taxon>
        <taxon>Actinomycetota</taxon>
        <taxon>Actinomycetes</taxon>
        <taxon>Micrococcales</taxon>
        <taxon>Microbacteriaceae</taxon>
        <taxon>Frondihabitans</taxon>
    </lineage>
</organism>
<dbReference type="PANTHER" id="PTHR43619:SF2">
    <property type="entry name" value="S-ADENOSYL-L-METHIONINE-DEPENDENT METHYLTRANSFERASES SUPERFAMILY PROTEIN"/>
    <property type="match status" value="1"/>
</dbReference>
<reference evidence="7 8" key="1">
    <citation type="submission" date="2018-10" db="EMBL/GenBank/DDBJ databases">
        <title>Sequencing the genomes of 1000 actinobacteria strains.</title>
        <authorList>
            <person name="Klenk H.-P."/>
        </authorList>
    </citation>
    <scope>NUCLEOTIDE SEQUENCE [LARGE SCALE GENOMIC DNA]</scope>
    <source>
        <strain evidence="7 8">DSM 17894</strain>
    </source>
</reference>
<dbReference type="EC" id="2.1.1.-" evidence="6"/>
<dbReference type="RefSeq" id="WP_121369596.1">
    <property type="nucleotide sequence ID" value="NZ_RBKS01000001.1"/>
</dbReference>
<dbReference type="Proteomes" id="UP000280008">
    <property type="component" value="Unassembled WGS sequence"/>
</dbReference>
<comment type="similarity">
    <text evidence="2 6">Belongs to the UPF0677 family.</text>
</comment>
<dbReference type="GO" id="GO:0008168">
    <property type="term" value="F:methyltransferase activity"/>
    <property type="evidence" value="ECO:0007669"/>
    <property type="project" value="UniProtKB-UniRule"/>
</dbReference>
<sequence>MSTPDEEAIAVVRRTLALCRAERDRPHSIAGDVQSQQAINQGWEPVDPDGEPMDLSILLEMKGPRIDFFDQQVITALDEGITQVVICGAGYDDRALRFRTAGVRFFDLDLPGVSADKKGRLATSGVDTSDLTLVPIDFRTDDVATALAASGHDGTKPTLFLAEHLFVFLDRASLVRLLEGLRSVASSGSRLAATLESHAGELDTATVIADFNKAFFGDITPMPSIYTREAFLDMFGSAGWEVEAPDVVSGVPHTETIDTEFVSAIA</sequence>
<evidence type="ECO:0000256" key="5">
    <source>
        <dbReference type="ARBA" id="ARBA00022691"/>
    </source>
</evidence>
<accession>A0A495IGF6</accession>
<evidence type="ECO:0000256" key="2">
    <source>
        <dbReference type="ARBA" id="ARBA00008138"/>
    </source>
</evidence>
<dbReference type="InterPro" id="IPR007213">
    <property type="entry name" value="Ppm1/Ppm2/Tcmp"/>
</dbReference>
<dbReference type="InterPro" id="IPR011610">
    <property type="entry name" value="SAM_mthyl_Trfase_ML2640-like"/>
</dbReference>
<gene>
    <name evidence="7" type="ORF">C8E83_1869</name>
</gene>
<dbReference type="InterPro" id="IPR029063">
    <property type="entry name" value="SAM-dependent_MTases_sf"/>
</dbReference>
<evidence type="ECO:0000256" key="4">
    <source>
        <dbReference type="ARBA" id="ARBA00022679"/>
    </source>
</evidence>
<comment type="function">
    <text evidence="1 6">Exhibits S-adenosyl-L-methionine-dependent methyltransferase activity.</text>
</comment>
<evidence type="ECO:0000256" key="1">
    <source>
        <dbReference type="ARBA" id="ARBA00003907"/>
    </source>
</evidence>
<evidence type="ECO:0000256" key="6">
    <source>
        <dbReference type="RuleBase" id="RU362030"/>
    </source>
</evidence>
<name>A0A495IGF6_9MICO</name>
<dbReference type="AlphaFoldDB" id="A0A495IGF6"/>
<dbReference type="Pfam" id="PF04072">
    <property type="entry name" value="LCM"/>
    <property type="match status" value="1"/>
</dbReference>
<dbReference type="OrthoDB" id="9806164at2"/>
<evidence type="ECO:0000313" key="8">
    <source>
        <dbReference type="Proteomes" id="UP000280008"/>
    </source>
</evidence>
<dbReference type="NCBIfam" id="TIGR00027">
    <property type="entry name" value="mthyl_TIGR00027"/>
    <property type="match status" value="1"/>
</dbReference>
<evidence type="ECO:0000313" key="7">
    <source>
        <dbReference type="EMBL" id="RKR74740.1"/>
    </source>
</evidence>
<keyword evidence="8" id="KW-1185">Reference proteome</keyword>
<keyword evidence="3 6" id="KW-0489">Methyltransferase</keyword>
<evidence type="ECO:0000256" key="3">
    <source>
        <dbReference type="ARBA" id="ARBA00022603"/>
    </source>
</evidence>
<comment type="caution">
    <text evidence="7">The sequence shown here is derived from an EMBL/GenBank/DDBJ whole genome shotgun (WGS) entry which is preliminary data.</text>
</comment>
<protein>
    <recommendedName>
        <fullName evidence="6">S-adenosyl-L-methionine-dependent methyltransferase</fullName>
        <ecNumber evidence="6">2.1.1.-</ecNumber>
    </recommendedName>
</protein>
<dbReference type="SUPFAM" id="SSF53335">
    <property type="entry name" value="S-adenosyl-L-methionine-dependent methyltransferases"/>
    <property type="match status" value="1"/>
</dbReference>
<dbReference type="Gene3D" id="3.40.50.150">
    <property type="entry name" value="Vaccinia Virus protein VP39"/>
    <property type="match status" value="1"/>
</dbReference>